<dbReference type="EMBL" id="QSBM01000015">
    <property type="protein sequence ID" value="RGX26583.1"/>
    <property type="molecule type" value="Genomic_DNA"/>
</dbReference>
<dbReference type="PANTHER" id="PTHR48098">
    <property type="entry name" value="ENTEROCHELIN ESTERASE-RELATED"/>
    <property type="match status" value="1"/>
</dbReference>
<dbReference type="PANTHER" id="PTHR48098:SF1">
    <property type="entry name" value="DIACYLGLYCEROL ACYLTRANSFERASE_MYCOLYLTRANSFERASE AG85A"/>
    <property type="match status" value="1"/>
</dbReference>
<evidence type="ECO:0008006" key="3">
    <source>
        <dbReference type="Google" id="ProtNLM"/>
    </source>
</evidence>
<accession>A0A413FBK1</accession>
<dbReference type="AlphaFoldDB" id="A0A413FBK1"/>
<proteinExistence type="predicted"/>
<dbReference type="Proteomes" id="UP000283880">
    <property type="component" value="Unassembled WGS sequence"/>
</dbReference>
<organism evidence="1 2">
    <name type="scientific">Enterocloster asparagiformis</name>
    <dbReference type="NCBI Taxonomy" id="333367"/>
    <lineage>
        <taxon>Bacteria</taxon>
        <taxon>Bacillati</taxon>
        <taxon>Bacillota</taxon>
        <taxon>Clostridia</taxon>
        <taxon>Lachnospirales</taxon>
        <taxon>Lachnospiraceae</taxon>
        <taxon>Enterocloster</taxon>
    </lineage>
</organism>
<comment type="caution">
    <text evidence="1">The sequence shown here is derived from an EMBL/GenBank/DDBJ whole genome shotgun (WGS) entry which is preliminary data.</text>
</comment>
<sequence length="272" mass="31264">MALLHVNFFSNVLGMDTGLSIIMPEEKQEIGQIGVESVKQTDDLPVLWLLHGRSNDETMWARKTSLERYVGSMRLIVIMPSVSYSRYMNMAYGPRYYDYMTRELPVFCKKLLPKLSMKREKNYIGGLSMGGAGAMWIGLKNTDRYSRVCMLSTGGVPPLEGLWRKKTPGAMYLSLNNDVYGVEDVDTLEGTEYDILKLIRDTARTAREYPKVYHAMGQQDIRYPVAMAIKETFESIPGNPFEYEYHEGSGKHEWGFWDTWIEEYLKTLPEAE</sequence>
<evidence type="ECO:0000313" key="2">
    <source>
        <dbReference type="Proteomes" id="UP000283880"/>
    </source>
</evidence>
<dbReference type="InterPro" id="IPR000801">
    <property type="entry name" value="Esterase-like"/>
</dbReference>
<protein>
    <recommendedName>
        <fullName evidence="3">Esterase family protein</fullName>
    </recommendedName>
</protein>
<reference evidence="1 2" key="1">
    <citation type="submission" date="2018-08" db="EMBL/GenBank/DDBJ databases">
        <title>A genome reference for cultivated species of the human gut microbiota.</title>
        <authorList>
            <person name="Zou Y."/>
            <person name="Xue W."/>
            <person name="Luo G."/>
        </authorList>
    </citation>
    <scope>NUCLEOTIDE SEQUENCE [LARGE SCALE GENOMIC DNA]</scope>
    <source>
        <strain evidence="1 2">AF04-15</strain>
    </source>
</reference>
<evidence type="ECO:0000313" key="1">
    <source>
        <dbReference type="EMBL" id="RGX26583.1"/>
    </source>
</evidence>
<name>A0A413FBK1_9FIRM</name>
<dbReference type="GO" id="GO:0016747">
    <property type="term" value="F:acyltransferase activity, transferring groups other than amino-acyl groups"/>
    <property type="evidence" value="ECO:0007669"/>
    <property type="project" value="TreeGrafter"/>
</dbReference>
<dbReference type="OrthoDB" id="9803578at2"/>
<dbReference type="Gene3D" id="3.40.50.1820">
    <property type="entry name" value="alpha/beta hydrolase"/>
    <property type="match status" value="1"/>
</dbReference>
<dbReference type="SUPFAM" id="SSF53474">
    <property type="entry name" value="alpha/beta-Hydrolases"/>
    <property type="match status" value="1"/>
</dbReference>
<dbReference type="Pfam" id="PF00756">
    <property type="entry name" value="Esterase"/>
    <property type="match status" value="1"/>
</dbReference>
<dbReference type="InterPro" id="IPR050583">
    <property type="entry name" value="Mycobacterial_A85_antigen"/>
</dbReference>
<dbReference type="RefSeq" id="WP_007710953.1">
    <property type="nucleotide sequence ID" value="NZ_JAWRJJ010000003.1"/>
</dbReference>
<dbReference type="InterPro" id="IPR029058">
    <property type="entry name" value="AB_hydrolase_fold"/>
</dbReference>
<gene>
    <name evidence="1" type="ORF">DWV29_18550</name>
</gene>